<keyword evidence="3" id="KW-1185">Reference proteome</keyword>
<sequence length="380" mass="39497">MKTQILATMAAIVVGLTGCTSLQPNDHTLPGQPGVGGDGYTVTVTFDEVANLVPNSAVQMDNVVIGTVAGISVSDWQAKVRLRLMKSARVPADATFAIGQKTLLGAQYIDVSAPGPAPTPSSADSIAAAAERTEILQHGARVPVTQTGTYPATEQVLGAVALLLNNGGLSQIETITSELATALDDRVPDTRNLVRRTNELLAVLDDNKSEIVQALEALDRLSAGLAKDRTVLANAIDDIAPGLRALEEERESLVRAVTRTGETGDRATKVIRASRTALLTNLDALRPILTSLGKVGDSIPEALKLALTIPFPAMTTTNALRGDYANLFATLDLRGSSLTETWLTGFGPTGLPPVGAAPTSTPIPSTSDDSGCLMANLGGC</sequence>
<dbReference type="GO" id="GO:0005576">
    <property type="term" value="C:extracellular region"/>
    <property type="evidence" value="ECO:0007669"/>
    <property type="project" value="TreeGrafter"/>
</dbReference>
<dbReference type="PANTHER" id="PTHR33371:SF15">
    <property type="entry name" value="LIPOPROTEIN LPRN"/>
    <property type="match status" value="1"/>
</dbReference>
<dbReference type="OrthoDB" id="9774928at2"/>
<dbReference type="NCBIfam" id="TIGR00996">
    <property type="entry name" value="Mtu_fam_mce"/>
    <property type="match status" value="1"/>
</dbReference>
<organism evidence="2 3">
    <name type="scientific">Nocardioides albertanoniae</name>
    <dbReference type="NCBI Taxonomy" id="1175486"/>
    <lineage>
        <taxon>Bacteria</taxon>
        <taxon>Bacillati</taxon>
        <taxon>Actinomycetota</taxon>
        <taxon>Actinomycetes</taxon>
        <taxon>Propionibacteriales</taxon>
        <taxon>Nocardioidaceae</taxon>
        <taxon>Nocardioides</taxon>
    </lineage>
</organism>
<dbReference type="AlphaFoldDB" id="A0A543ACU6"/>
<dbReference type="PROSITE" id="PS51257">
    <property type="entry name" value="PROKAR_LIPOPROTEIN"/>
    <property type="match status" value="1"/>
</dbReference>
<evidence type="ECO:0000259" key="1">
    <source>
        <dbReference type="Pfam" id="PF02470"/>
    </source>
</evidence>
<dbReference type="Proteomes" id="UP000320209">
    <property type="component" value="Unassembled WGS sequence"/>
</dbReference>
<dbReference type="PANTHER" id="PTHR33371">
    <property type="entry name" value="INTERMEMBRANE PHOSPHOLIPID TRANSPORT SYSTEM BINDING PROTEIN MLAD-RELATED"/>
    <property type="match status" value="1"/>
</dbReference>
<dbReference type="InterPro" id="IPR052336">
    <property type="entry name" value="MlaD_Phospholipid_Transporter"/>
</dbReference>
<dbReference type="InterPro" id="IPR005693">
    <property type="entry name" value="Mce"/>
</dbReference>
<gene>
    <name evidence="2" type="ORF">FB381_4328</name>
</gene>
<dbReference type="RefSeq" id="WP_008362689.1">
    <property type="nucleotide sequence ID" value="NZ_VFOV01000001.1"/>
</dbReference>
<dbReference type="Pfam" id="PF02470">
    <property type="entry name" value="MlaD"/>
    <property type="match status" value="1"/>
</dbReference>
<evidence type="ECO:0000313" key="2">
    <source>
        <dbReference type="EMBL" id="TQL70397.1"/>
    </source>
</evidence>
<comment type="caution">
    <text evidence="2">The sequence shown here is derived from an EMBL/GenBank/DDBJ whole genome shotgun (WGS) entry which is preliminary data.</text>
</comment>
<accession>A0A543ACU6</accession>
<evidence type="ECO:0000313" key="3">
    <source>
        <dbReference type="Proteomes" id="UP000320209"/>
    </source>
</evidence>
<protein>
    <submittedName>
        <fullName evidence="2">Phospholipid/cholesterol/gamma-HCH transport system substrate-binding protein</fullName>
    </submittedName>
</protein>
<dbReference type="InterPro" id="IPR003399">
    <property type="entry name" value="Mce/MlaD"/>
</dbReference>
<proteinExistence type="predicted"/>
<name>A0A543ACU6_9ACTN</name>
<feature type="domain" description="Mce/MlaD" evidence="1">
    <location>
        <begin position="38"/>
        <end position="113"/>
    </location>
</feature>
<dbReference type="EMBL" id="VFOV01000001">
    <property type="protein sequence ID" value="TQL70397.1"/>
    <property type="molecule type" value="Genomic_DNA"/>
</dbReference>
<reference evidence="2 3" key="1">
    <citation type="submission" date="2019-06" db="EMBL/GenBank/DDBJ databases">
        <title>Sequencing the genomes of 1000 actinobacteria strains.</title>
        <authorList>
            <person name="Klenk H.-P."/>
        </authorList>
    </citation>
    <scope>NUCLEOTIDE SEQUENCE [LARGE SCALE GENOMIC DNA]</scope>
    <source>
        <strain evidence="2 3">DSM 25218</strain>
    </source>
</reference>